<comment type="caution">
    <text evidence="3">The sequence shown here is derived from an EMBL/GenBank/DDBJ whole genome shotgun (WGS) entry which is preliminary data.</text>
</comment>
<feature type="chain" id="PRO_5041269034" description="Secreted protein" evidence="2">
    <location>
        <begin position="22"/>
        <end position="82"/>
    </location>
</feature>
<keyword evidence="2" id="KW-0732">Signal</keyword>
<reference evidence="3" key="1">
    <citation type="submission" date="2023-06" db="EMBL/GenBank/DDBJ databases">
        <title>Genome-scale phylogeny and comparative genomics of the fungal order Sordariales.</title>
        <authorList>
            <consortium name="Lawrence Berkeley National Laboratory"/>
            <person name="Hensen N."/>
            <person name="Bonometti L."/>
            <person name="Westerberg I."/>
            <person name="Brannstrom I.O."/>
            <person name="Guillou S."/>
            <person name="Cros-Aarteil S."/>
            <person name="Calhoun S."/>
            <person name="Haridas S."/>
            <person name="Kuo A."/>
            <person name="Mondo S."/>
            <person name="Pangilinan J."/>
            <person name="Riley R."/>
            <person name="Labutti K."/>
            <person name="Andreopoulos B."/>
            <person name="Lipzen A."/>
            <person name="Chen C."/>
            <person name="Yanf M."/>
            <person name="Daum C."/>
            <person name="Ng V."/>
            <person name="Clum A."/>
            <person name="Steindorff A."/>
            <person name="Ohm R."/>
            <person name="Martin F."/>
            <person name="Silar P."/>
            <person name="Natvig D."/>
            <person name="Lalanne C."/>
            <person name="Gautier V."/>
            <person name="Ament-Velasquez S.L."/>
            <person name="Kruys A."/>
            <person name="Hutchinson M.I."/>
            <person name="Powell A.J."/>
            <person name="Barry K."/>
            <person name="Miller A.N."/>
            <person name="Grigoriev I.V."/>
            <person name="Debuchy R."/>
            <person name="Gladieux P."/>
            <person name="Thoren M.H."/>
            <person name="Johannesson H."/>
        </authorList>
    </citation>
    <scope>NUCLEOTIDE SEQUENCE</scope>
    <source>
        <strain evidence="3">SMH4607-1</strain>
    </source>
</reference>
<dbReference type="EMBL" id="JAUKUA010000001">
    <property type="protein sequence ID" value="KAK0730553.1"/>
    <property type="molecule type" value="Genomic_DNA"/>
</dbReference>
<organism evidence="3 4">
    <name type="scientific">Lasiosphaeris hirsuta</name>
    <dbReference type="NCBI Taxonomy" id="260670"/>
    <lineage>
        <taxon>Eukaryota</taxon>
        <taxon>Fungi</taxon>
        <taxon>Dikarya</taxon>
        <taxon>Ascomycota</taxon>
        <taxon>Pezizomycotina</taxon>
        <taxon>Sordariomycetes</taxon>
        <taxon>Sordariomycetidae</taxon>
        <taxon>Sordariales</taxon>
        <taxon>Lasiosphaeriaceae</taxon>
        <taxon>Lasiosphaeris</taxon>
    </lineage>
</organism>
<evidence type="ECO:0000313" key="4">
    <source>
        <dbReference type="Proteomes" id="UP001172102"/>
    </source>
</evidence>
<keyword evidence="4" id="KW-1185">Reference proteome</keyword>
<sequence length="82" mass="8859">MTVGAAAVITAAVITAAVVVGKCGRPEGQPWSQRPSSTYPLPRDKPGRTLVRYTKDEARSISLCALLLSAHPTYLNMVRVHR</sequence>
<feature type="region of interest" description="Disordered" evidence="1">
    <location>
        <begin position="25"/>
        <end position="47"/>
    </location>
</feature>
<feature type="signal peptide" evidence="2">
    <location>
        <begin position="1"/>
        <end position="21"/>
    </location>
</feature>
<evidence type="ECO:0000256" key="1">
    <source>
        <dbReference type="SAM" id="MobiDB-lite"/>
    </source>
</evidence>
<evidence type="ECO:0000313" key="3">
    <source>
        <dbReference type="EMBL" id="KAK0730553.1"/>
    </source>
</evidence>
<proteinExistence type="predicted"/>
<dbReference type="AlphaFoldDB" id="A0AA40BAR3"/>
<evidence type="ECO:0000256" key="2">
    <source>
        <dbReference type="SAM" id="SignalP"/>
    </source>
</evidence>
<name>A0AA40BAR3_9PEZI</name>
<dbReference type="Proteomes" id="UP001172102">
    <property type="component" value="Unassembled WGS sequence"/>
</dbReference>
<feature type="non-terminal residue" evidence="3">
    <location>
        <position position="1"/>
    </location>
</feature>
<feature type="compositionally biased region" description="Polar residues" evidence="1">
    <location>
        <begin position="30"/>
        <end position="39"/>
    </location>
</feature>
<evidence type="ECO:0008006" key="5">
    <source>
        <dbReference type="Google" id="ProtNLM"/>
    </source>
</evidence>
<protein>
    <recommendedName>
        <fullName evidence="5">Secreted protein</fullName>
    </recommendedName>
</protein>
<gene>
    <name evidence="3" type="ORF">B0H67DRAFT_562075</name>
</gene>
<accession>A0AA40BAR3</accession>